<comment type="caution">
    <text evidence="1">The sequence shown here is derived from an EMBL/GenBank/DDBJ whole genome shotgun (WGS) entry which is preliminary data.</text>
</comment>
<gene>
    <name evidence="1" type="ORF">H9712_01410</name>
</gene>
<dbReference type="InterPro" id="IPR009377">
    <property type="entry name" value="EutA"/>
</dbReference>
<dbReference type="PANTHER" id="PTHR32432:SF13">
    <property type="entry name" value="ETHANOLAMINE AMMONIA-LYASE REACTIVASE EUTA"/>
    <property type="match status" value="1"/>
</dbReference>
<dbReference type="SUPFAM" id="SSF53067">
    <property type="entry name" value="Actin-like ATPase domain"/>
    <property type="match status" value="1"/>
</dbReference>
<evidence type="ECO:0000313" key="2">
    <source>
        <dbReference type="Proteomes" id="UP000823921"/>
    </source>
</evidence>
<dbReference type="Pfam" id="PF06277">
    <property type="entry name" value="EutA"/>
    <property type="match status" value="1"/>
</dbReference>
<reference evidence="1" key="2">
    <citation type="submission" date="2021-04" db="EMBL/GenBank/DDBJ databases">
        <authorList>
            <person name="Gilroy R."/>
        </authorList>
    </citation>
    <scope>NUCLEOTIDE SEQUENCE</scope>
    <source>
        <strain evidence="1">CHK192-8294</strain>
    </source>
</reference>
<proteinExistence type="predicted"/>
<evidence type="ECO:0000313" key="1">
    <source>
        <dbReference type="EMBL" id="HJB79621.1"/>
    </source>
</evidence>
<dbReference type="InterPro" id="IPR050696">
    <property type="entry name" value="FtsA/MreB"/>
</dbReference>
<dbReference type="Gene3D" id="3.30.420.40">
    <property type="match status" value="1"/>
</dbReference>
<reference evidence="1" key="1">
    <citation type="journal article" date="2021" name="PeerJ">
        <title>Extensive microbial diversity within the chicken gut microbiome revealed by metagenomics and culture.</title>
        <authorList>
            <person name="Gilroy R."/>
            <person name="Ravi A."/>
            <person name="Getino M."/>
            <person name="Pursley I."/>
            <person name="Horton D.L."/>
            <person name="Alikhan N.F."/>
            <person name="Baker D."/>
            <person name="Gharbi K."/>
            <person name="Hall N."/>
            <person name="Watson M."/>
            <person name="Adriaenssens E.M."/>
            <person name="Foster-Nyarko E."/>
            <person name="Jarju S."/>
            <person name="Secka A."/>
            <person name="Antonio M."/>
            <person name="Oren A."/>
            <person name="Chaudhuri R.R."/>
            <person name="La Ragione R."/>
            <person name="Hildebrand F."/>
            <person name="Pallen M.J."/>
        </authorList>
    </citation>
    <scope>NUCLEOTIDE SEQUENCE</scope>
    <source>
        <strain evidence="1">CHK192-8294</strain>
    </source>
</reference>
<protein>
    <submittedName>
        <fullName evidence="1">Ethanolamine ammonia-lyase reactivating factor EutA</fullName>
    </submittedName>
</protein>
<sequence>MGEQLLSVGIDIGTSTTQLILSRLTLENRATPFTVPRVSIAGREVLYRSAIHFTPLLSDTVIDGAGVGAIVAEEYGKSGFDKSQVDTGAVIITGETARKENAQEVLSALSEFAGDFVVATAGPDLESILAARGAGVDEYSKEHHTTVLHFDIGGGTANLALYQNGELVRTGCLDVGGRLIKMDKDGRVTYVSPVFARAGCPAPEVGERVTPEGLQPTLQIMVEALEQAAGLRPGRDRLDAFLTGGTSWTVEEVPVVSFSGGVADCIYTPPPDWLAFGDMGVLLGRAIAGSPAFQKAGRFRGAETIRATVVGAGSHATDLSGSTIFYRDITFPLKNIPILKLASREEGGPPEELAGHIRDKLGWYQDQGGLVQLALALRGEKNPSYSRIQELARGVAEGLAPLVEAGFLPIVAVEADQAKVLGQALAALLSGPLLCLDGVEMDNGDYIDIGAPVAGGAVLPIIIKTLVFHK</sequence>
<dbReference type="EMBL" id="DWXO01000017">
    <property type="protein sequence ID" value="HJB79621.1"/>
    <property type="molecule type" value="Genomic_DNA"/>
</dbReference>
<dbReference type="PIRSF" id="PIRSF012293">
    <property type="entry name" value="EutA"/>
    <property type="match status" value="1"/>
</dbReference>
<dbReference type="InterPro" id="IPR043129">
    <property type="entry name" value="ATPase_NBD"/>
</dbReference>
<organism evidence="1 2">
    <name type="scientific">Candidatus Flavonifractor intestinigallinarum</name>
    <dbReference type="NCBI Taxonomy" id="2838586"/>
    <lineage>
        <taxon>Bacteria</taxon>
        <taxon>Bacillati</taxon>
        <taxon>Bacillota</taxon>
        <taxon>Clostridia</taxon>
        <taxon>Eubacteriales</taxon>
        <taxon>Oscillospiraceae</taxon>
        <taxon>Flavonifractor</taxon>
    </lineage>
</organism>
<dbReference type="PANTHER" id="PTHR32432">
    <property type="entry name" value="CELL DIVISION PROTEIN FTSA-RELATED"/>
    <property type="match status" value="1"/>
</dbReference>
<name>A0A9D2ML08_9FIRM</name>
<accession>A0A9D2ML08</accession>
<dbReference type="Proteomes" id="UP000823921">
    <property type="component" value="Unassembled WGS sequence"/>
</dbReference>
<dbReference type="AlphaFoldDB" id="A0A9D2ML08"/>